<gene>
    <name evidence="1" type="ORF">Theth_1851</name>
</gene>
<keyword evidence="2" id="KW-1185">Reference proteome</keyword>
<name>F7YWB7_9THEM</name>
<dbReference type="InterPro" id="IPR046118">
    <property type="entry name" value="DUF6115"/>
</dbReference>
<accession>F7YWB7</accession>
<evidence type="ECO:0000313" key="2">
    <source>
        <dbReference type="Proteomes" id="UP000006804"/>
    </source>
</evidence>
<dbReference type="EMBL" id="CP002351">
    <property type="protein sequence ID" value="AEH51893.1"/>
    <property type="molecule type" value="Genomic_DNA"/>
</dbReference>
<protein>
    <submittedName>
        <fullName evidence="1">Uncharacterized protein</fullName>
    </submittedName>
</protein>
<dbReference type="AlphaFoldDB" id="F7YWB7"/>
<reference evidence="1 2" key="1">
    <citation type="submission" date="2010-11" db="EMBL/GenBank/DDBJ databases">
        <title>The complete genome of Thermotoga thermarum DSM 5069.</title>
        <authorList>
            <consortium name="US DOE Joint Genome Institute (JGI-PGF)"/>
            <person name="Lucas S."/>
            <person name="Copeland A."/>
            <person name="Lapidus A."/>
            <person name="Bruce D."/>
            <person name="Goodwin L."/>
            <person name="Pitluck S."/>
            <person name="Kyrpides N."/>
            <person name="Mavromatis K."/>
            <person name="Ivanova N."/>
            <person name="Zeytun A."/>
            <person name="Brettin T."/>
            <person name="Detter J.C."/>
            <person name="Tapia R."/>
            <person name="Han C."/>
            <person name="Land M."/>
            <person name="Hauser L."/>
            <person name="Markowitz V."/>
            <person name="Cheng J.-F."/>
            <person name="Hugenholtz P."/>
            <person name="Woyke T."/>
            <person name="Wu D."/>
            <person name="Spring S."/>
            <person name="Schroeder M."/>
            <person name="Brambilla E."/>
            <person name="Klenk H.-P."/>
            <person name="Eisen J.A."/>
        </authorList>
    </citation>
    <scope>NUCLEOTIDE SEQUENCE [LARGE SCALE GENOMIC DNA]</scope>
    <source>
        <strain evidence="1 2">DSM 5069</strain>
    </source>
</reference>
<evidence type="ECO:0000313" key="1">
    <source>
        <dbReference type="EMBL" id="AEH51893.1"/>
    </source>
</evidence>
<sequence length="176" mass="20529" precursor="true">MMVEFLYWFVFFGTLATVAFAWGVFLANLDKPSPNVEEYEKFEDRMLQLMGQFRHLSAVRLQMLEKKMDEMRKLIQQANSLYAVLSCQESKVLAKNLGIEETFQKDQKQDEVISDIEEKVETNKETEKTQENSLEKKILLLYQEGKSEAQIAKELGIGIGEVMLILSLFRFRTDLR</sequence>
<dbReference type="eggNOG" id="ENOG5033MD1">
    <property type="taxonomic scope" value="Bacteria"/>
</dbReference>
<organism evidence="1 2">
    <name type="scientific">Pseudothermotoga thermarum DSM 5069</name>
    <dbReference type="NCBI Taxonomy" id="688269"/>
    <lineage>
        <taxon>Bacteria</taxon>
        <taxon>Thermotogati</taxon>
        <taxon>Thermotogota</taxon>
        <taxon>Thermotogae</taxon>
        <taxon>Thermotogales</taxon>
        <taxon>Thermotogaceae</taxon>
        <taxon>Pseudothermotoga</taxon>
    </lineage>
</organism>
<dbReference type="PATRIC" id="fig|688269.3.peg.1906"/>
<dbReference type="Proteomes" id="UP000006804">
    <property type="component" value="Chromosome"/>
</dbReference>
<dbReference type="Pfam" id="PF19610">
    <property type="entry name" value="DUF6115"/>
    <property type="match status" value="1"/>
</dbReference>
<proteinExistence type="predicted"/>
<dbReference type="KEGG" id="tta:Theth_1851"/>
<dbReference type="HOGENOM" id="CLU_121853_0_0_0"/>